<name>A0A0L0G871_9EUKA</name>
<dbReference type="OrthoDB" id="1684102at2759"/>
<evidence type="ECO:0000313" key="3">
    <source>
        <dbReference type="Proteomes" id="UP000054560"/>
    </source>
</evidence>
<proteinExistence type="predicted"/>
<gene>
    <name evidence="2" type="ORF">SARC_02572</name>
</gene>
<organism evidence="2 3">
    <name type="scientific">Sphaeroforma arctica JP610</name>
    <dbReference type="NCBI Taxonomy" id="667725"/>
    <lineage>
        <taxon>Eukaryota</taxon>
        <taxon>Ichthyosporea</taxon>
        <taxon>Ichthyophonida</taxon>
        <taxon>Sphaeroforma</taxon>
    </lineage>
</organism>
<dbReference type="STRING" id="667725.A0A0L0G871"/>
<feature type="signal peptide" evidence="1">
    <location>
        <begin position="1"/>
        <end position="28"/>
    </location>
</feature>
<dbReference type="eggNOG" id="ENOG502RXJV">
    <property type="taxonomic scope" value="Eukaryota"/>
</dbReference>
<dbReference type="EMBL" id="KQ241713">
    <property type="protein sequence ID" value="KNC85237.1"/>
    <property type="molecule type" value="Genomic_DNA"/>
</dbReference>
<dbReference type="PANTHER" id="PTHR47213">
    <property type="entry name" value="OS07G0567300 PROTEIN"/>
    <property type="match status" value="1"/>
</dbReference>
<dbReference type="InterPro" id="IPR044789">
    <property type="entry name" value="Put_A1-4-GlycosylTfrase_plant"/>
</dbReference>
<reference evidence="2 3" key="1">
    <citation type="submission" date="2011-02" db="EMBL/GenBank/DDBJ databases">
        <title>The Genome Sequence of Sphaeroforma arctica JP610.</title>
        <authorList>
            <consortium name="The Broad Institute Genome Sequencing Platform"/>
            <person name="Russ C."/>
            <person name="Cuomo C."/>
            <person name="Young S.K."/>
            <person name="Zeng Q."/>
            <person name="Gargeya S."/>
            <person name="Alvarado L."/>
            <person name="Berlin A."/>
            <person name="Chapman S.B."/>
            <person name="Chen Z."/>
            <person name="Freedman E."/>
            <person name="Gellesch M."/>
            <person name="Goldberg J."/>
            <person name="Griggs A."/>
            <person name="Gujja S."/>
            <person name="Heilman E."/>
            <person name="Heiman D."/>
            <person name="Howarth C."/>
            <person name="Mehta T."/>
            <person name="Neiman D."/>
            <person name="Pearson M."/>
            <person name="Roberts A."/>
            <person name="Saif S."/>
            <person name="Shea T."/>
            <person name="Shenoy N."/>
            <person name="Sisk P."/>
            <person name="Stolte C."/>
            <person name="Sykes S."/>
            <person name="White J."/>
            <person name="Yandava C."/>
            <person name="Burger G."/>
            <person name="Gray M.W."/>
            <person name="Holland P.W.H."/>
            <person name="King N."/>
            <person name="Lang F.B.F."/>
            <person name="Roger A.J."/>
            <person name="Ruiz-Trillo I."/>
            <person name="Haas B."/>
            <person name="Nusbaum C."/>
            <person name="Birren B."/>
        </authorList>
    </citation>
    <scope>NUCLEOTIDE SEQUENCE [LARGE SCALE GENOMIC DNA]</scope>
    <source>
        <strain evidence="2 3">JP610</strain>
    </source>
</reference>
<dbReference type="RefSeq" id="XP_014159139.1">
    <property type="nucleotide sequence ID" value="XM_014303664.1"/>
</dbReference>
<protein>
    <recommendedName>
        <fullName evidence="4">Alpha 1,4-glycosyltransferase domain-containing protein</fullName>
    </recommendedName>
</protein>
<sequence>MRFLRRRRHVVLACLVLILLSLWPNIYSPKPIVIDVESDTLYINHRRRPRLSIEPAGNYGNAYYGSDEFEHSTNVPPCRKFFVVWPVGAEEWQETKTIALESLFRYDPCAQVFIYANELPLDFFDLFVEAGFFVRIERYDLPTLTENMRGSKYAEMYFDVRTRKRSSNYAMHEVSFLRAVLLYKYGGSYTSLDYLMLPTSRSISTSRNVVGAERCVEDSPGCFDIHYLPGLKTIGGVHHFPNNAHLTASARVLLDWDSRHTLMERILYEFDNYFDSSCADCTGDQLVGVLVPQFSDSVTLVAEELMFSVRMNQVNYQEWAAGTTYCDLAMSSGFGFKLDTQTRTQYNLEHEATLQCLTDRIRIRPNVTVPFDTVRTPIGAVLKQAYKPQNIQRSLSCASAKHIPMQRNVAVVLLMSNQEARDIRTILQTFMDSAYVREFVIWNNNPDVPITAQSVYTEYINLVKGSQGKHPNNMEKGPFVPCIRVYNVERGMSVLSLGRYAACLASTSALCYFQDGGYVVEDSEPLFNLANQEPHRMHSLTTAEGVRAANTWKFNDISEGVGLHAQFSGVNMGSCVSREIVQRFVLQLLASGISSTDRTMADFYFSVWANVPQDVLEGKISKLASASGDNIDEVYDQLQDRGSKWNQVKIKYSVDKLYAVLTESHYASVRHLFLPYDFSTPSWYHTISGEEQLRTHSLTHKHLHSRSALDLIDTQAHAPTALLREPSLFTGCTIHHKDYQGIVRTDASRYSKIHPPTYDPSVGLDAHLARTSFQDRAEYNIRNLVDGQRKTYFIPFMDQTCHNITIDLVQPIACSYVAVTLSSGAESVQIVVRMARSGRMLNIGRHRMDRRTGKQTVAGGRKGVMLEEDYSDGMRSEEYKVQSLLVSWVAVEVCARVVDSREVPIDVYDLSLVTEL</sequence>
<evidence type="ECO:0000313" key="2">
    <source>
        <dbReference type="EMBL" id="KNC85237.1"/>
    </source>
</evidence>
<dbReference type="PANTHER" id="PTHR47213:SF1">
    <property type="entry name" value="OS07G0567300 PROTEIN"/>
    <property type="match status" value="1"/>
</dbReference>
<dbReference type="AlphaFoldDB" id="A0A0L0G871"/>
<keyword evidence="3" id="KW-1185">Reference proteome</keyword>
<accession>A0A0L0G871</accession>
<evidence type="ECO:0000256" key="1">
    <source>
        <dbReference type="SAM" id="SignalP"/>
    </source>
</evidence>
<feature type="chain" id="PRO_5005539256" description="Alpha 1,4-glycosyltransferase domain-containing protein" evidence="1">
    <location>
        <begin position="29"/>
        <end position="916"/>
    </location>
</feature>
<dbReference type="Proteomes" id="UP000054560">
    <property type="component" value="Unassembled WGS sequence"/>
</dbReference>
<dbReference type="GeneID" id="25903076"/>
<keyword evidence="1" id="KW-0732">Signal</keyword>
<evidence type="ECO:0008006" key="4">
    <source>
        <dbReference type="Google" id="ProtNLM"/>
    </source>
</evidence>